<evidence type="ECO:0000313" key="2">
    <source>
        <dbReference type="Proteomes" id="UP000197032"/>
    </source>
</evidence>
<evidence type="ECO:0000313" key="1">
    <source>
        <dbReference type="EMBL" id="GAW92592.1"/>
    </source>
</evidence>
<dbReference type="Proteomes" id="UP000197032">
    <property type="component" value="Unassembled WGS sequence"/>
</dbReference>
<reference evidence="2" key="1">
    <citation type="journal article" date="2017" name="Appl. Environ. Microbiol.">
        <title>Genomic analysis of Calderihabitans maritimus KKC1, a thermophilic hydrogenogenic carboxydotrophic bacterium isolated from marine sediment.</title>
        <authorList>
            <person name="Omae K."/>
            <person name="Yoneda Y."/>
            <person name="Fukuyama Y."/>
            <person name="Yoshida T."/>
            <person name="Sako Y."/>
        </authorList>
    </citation>
    <scope>NUCLEOTIDE SEQUENCE [LARGE SCALE GENOMIC DNA]</scope>
    <source>
        <strain evidence="2">KKC1</strain>
    </source>
</reference>
<proteinExistence type="predicted"/>
<keyword evidence="2" id="KW-1185">Reference proteome</keyword>
<name>A0A1Z5HST8_9FIRM</name>
<accession>A0A1Z5HST8</accession>
<organism evidence="1 2">
    <name type="scientific">Calderihabitans maritimus</name>
    <dbReference type="NCBI Taxonomy" id="1246530"/>
    <lineage>
        <taxon>Bacteria</taxon>
        <taxon>Bacillati</taxon>
        <taxon>Bacillota</taxon>
        <taxon>Clostridia</taxon>
        <taxon>Neomoorellales</taxon>
        <taxon>Calderihabitantaceae</taxon>
        <taxon>Calderihabitans</taxon>
    </lineage>
</organism>
<gene>
    <name evidence="1" type="ORF">KKC1_17430</name>
</gene>
<protein>
    <submittedName>
        <fullName evidence="1">Uncharacterized protein</fullName>
    </submittedName>
</protein>
<sequence>MPESENFLKPIPFDFHAVYAIIRTELGKTLLYIGKDVERDK</sequence>
<dbReference type="AlphaFoldDB" id="A0A1Z5HST8"/>
<dbReference type="EMBL" id="BDGJ01000087">
    <property type="protein sequence ID" value="GAW92592.1"/>
    <property type="molecule type" value="Genomic_DNA"/>
</dbReference>
<comment type="caution">
    <text evidence="1">The sequence shown here is derived from an EMBL/GenBank/DDBJ whole genome shotgun (WGS) entry which is preliminary data.</text>
</comment>